<feature type="transmembrane region" description="Helical" evidence="12">
    <location>
        <begin position="129"/>
        <end position="151"/>
    </location>
</feature>
<feature type="compositionally biased region" description="Low complexity" evidence="11">
    <location>
        <begin position="78"/>
        <end position="87"/>
    </location>
</feature>
<keyword evidence="5 10" id="KW-0472">Membrane</keyword>
<evidence type="ECO:0000256" key="10">
    <source>
        <dbReference type="RuleBase" id="RU367032"/>
    </source>
</evidence>
<dbReference type="Proteomes" id="UP001209540">
    <property type="component" value="Unassembled WGS sequence"/>
</dbReference>
<dbReference type="GO" id="GO:0016560">
    <property type="term" value="P:protein import into peroxisome matrix, docking"/>
    <property type="evidence" value="ECO:0007669"/>
    <property type="project" value="UniProtKB-UniRule"/>
</dbReference>
<evidence type="ECO:0000313" key="15">
    <source>
        <dbReference type="Proteomes" id="UP001209540"/>
    </source>
</evidence>
<keyword evidence="2 10" id="KW-0813">Transport</keyword>
<comment type="function">
    <text evidence="10">Component of the PEX13-PEX14 docking complex, a translocon channel that specifically mediates the import of peroxisomal cargo proteins bound to PEX5 receptor. The PEX13-PEX14 docking complex forms a large import pore which can be opened to a diameter of about 9 nm. Mechanistically, PEX5 receptor along with cargo proteins associates with the PEX14 subunit of the PEX13-PEX14 docking complex in the cytosol, leading to the insertion of the receptor into the organelle membrane with the concomitant translocation of the cargo into the peroxisome matrix.</text>
</comment>
<evidence type="ECO:0000313" key="14">
    <source>
        <dbReference type="EMBL" id="KAI9267977.1"/>
    </source>
</evidence>
<evidence type="ECO:0000256" key="2">
    <source>
        <dbReference type="ARBA" id="ARBA00022448"/>
    </source>
</evidence>
<keyword evidence="12" id="KW-1133">Transmembrane helix</keyword>
<feature type="region of interest" description="Disordered" evidence="11">
    <location>
        <begin position="75"/>
        <end position="99"/>
    </location>
</feature>
<evidence type="ECO:0000256" key="1">
    <source>
        <dbReference type="ARBA" id="ARBA00005443"/>
    </source>
</evidence>
<dbReference type="InterPro" id="IPR036388">
    <property type="entry name" value="WH-like_DNA-bd_sf"/>
</dbReference>
<proteinExistence type="inferred from homology"/>
<evidence type="ECO:0000256" key="8">
    <source>
        <dbReference type="ARBA" id="ARBA00029691"/>
    </source>
</evidence>
<comment type="caution">
    <text evidence="14">The sequence shown here is derived from an EMBL/GenBank/DDBJ whole genome shotgun (WGS) entry which is preliminary data.</text>
</comment>
<dbReference type="GO" id="GO:1990429">
    <property type="term" value="C:peroxisomal importomer complex"/>
    <property type="evidence" value="ECO:0007669"/>
    <property type="project" value="TreeGrafter"/>
</dbReference>
<evidence type="ECO:0000256" key="11">
    <source>
        <dbReference type="SAM" id="MobiDB-lite"/>
    </source>
</evidence>
<gene>
    <name evidence="14" type="ORF">BDA99DRAFT_435896</name>
</gene>
<evidence type="ECO:0000256" key="5">
    <source>
        <dbReference type="ARBA" id="ARBA00023136"/>
    </source>
</evidence>
<keyword evidence="15" id="KW-1185">Reference proteome</keyword>
<evidence type="ECO:0000259" key="13">
    <source>
        <dbReference type="Pfam" id="PF04695"/>
    </source>
</evidence>
<feature type="compositionally biased region" description="Pro residues" evidence="11">
    <location>
        <begin position="88"/>
        <end position="99"/>
    </location>
</feature>
<keyword evidence="12" id="KW-0812">Transmembrane</keyword>
<dbReference type="AlphaFoldDB" id="A0AAD5K3I8"/>
<comment type="similarity">
    <text evidence="1 10">Belongs to the peroxin-14 family.</text>
</comment>
<reference evidence="14" key="1">
    <citation type="journal article" date="2022" name="IScience">
        <title>Evolution of zygomycete secretomes and the origins of terrestrial fungal ecologies.</title>
        <authorList>
            <person name="Chang Y."/>
            <person name="Wang Y."/>
            <person name="Mondo S."/>
            <person name="Ahrendt S."/>
            <person name="Andreopoulos W."/>
            <person name="Barry K."/>
            <person name="Beard J."/>
            <person name="Benny G.L."/>
            <person name="Blankenship S."/>
            <person name="Bonito G."/>
            <person name="Cuomo C."/>
            <person name="Desiro A."/>
            <person name="Gervers K.A."/>
            <person name="Hundley H."/>
            <person name="Kuo A."/>
            <person name="LaButti K."/>
            <person name="Lang B.F."/>
            <person name="Lipzen A."/>
            <person name="O'Donnell K."/>
            <person name="Pangilinan J."/>
            <person name="Reynolds N."/>
            <person name="Sandor L."/>
            <person name="Smith M.E."/>
            <person name="Tsang A."/>
            <person name="Grigoriev I.V."/>
            <person name="Stajich J.E."/>
            <person name="Spatafora J.W."/>
        </authorList>
    </citation>
    <scope>NUCLEOTIDE SEQUENCE</scope>
    <source>
        <strain evidence="14">RSA 2281</strain>
    </source>
</reference>
<keyword evidence="3 10" id="KW-0653">Protein transport</keyword>
<dbReference type="InterPro" id="IPR006785">
    <property type="entry name" value="Pex14_N"/>
</dbReference>
<keyword evidence="6 10" id="KW-0576">Peroxisome</keyword>
<evidence type="ECO:0000256" key="3">
    <source>
        <dbReference type="ARBA" id="ARBA00022927"/>
    </source>
</evidence>
<dbReference type="PANTHER" id="PTHR23058:SF0">
    <property type="entry name" value="PEROXISOMAL MEMBRANE PROTEIN PEX14"/>
    <property type="match status" value="1"/>
</dbReference>
<dbReference type="InterPro" id="IPR025655">
    <property type="entry name" value="PEX14"/>
</dbReference>
<evidence type="ECO:0000256" key="9">
    <source>
        <dbReference type="ARBA" id="ARBA00046271"/>
    </source>
</evidence>
<dbReference type="Pfam" id="PF04695">
    <property type="entry name" value="Pex14_N"/>
    <property type="match status" value="1"/>
</dbReference>
<evidence type="ECO:0000256" key="12">
    <source>
        <dbReference type="SAM" id="Phobius"/>
    </source>
</evidence>
<comment type="subcellular location">
    <subcellularLocation>
        <location evidence="9 10">Peroxisome membrane</location>
    </subcellularLocation>
</comment>
<evidence type="ECO:0000256" key="6">
    <source>
        <dbReference type="ARBA" id="ARBA00023140"/>
    </source>
</evidence>
<name>A0AAD5K3I8_9FUNG</name>
<dbReference type="PANTHER" id="PTHR23058">
    <property type="entry name" value="PEROXISOMAL MEMBRANE PROTEIN PEX14"/>
    <property type="match status" value="1"/>
</dbReference>
<sequence>MADETNNNTQQQQPSTDQKPQQDASKPLNEQLIKSAVSFLSSPNVQSAETVKKVAFLQKKGLSAEEIQEAFKRVDQTAPSVPAATTASPPPAVAPPAPLIPKRTAYHQQQPSIIYQPLPPTPPMPLQRLIAIALIFGVGAVGVTSGIIGIVKVNYKEKRRLGKGIQSCVKKSD</sequence>
<feature type="compositionally biased region" description="Low complexity" evidence="11">
    <location>
        <begin position="1"/>
        <end position="23"/>
    </location>
</feature>
<evidence type="ECO:0000256" key="4">
    <source>
        <dbReference type="ARBA" id="ARBA00023010"/>
    </source>
</evidence>
<dbReference type="EMBL" id="JAIXMP010000009">
    <property type="protein sequence ID" value="KAI9267977.1"/>
    <property type="molecule type" value="Genomic_DNA"/>
</dbReference>
<dbReference type="GO" id="GO:0005102">
    <property type="term" value="F:signaling receptor binding"/>
    <property type="evidence" value="ECO:0007669"/>
    <property type="project" value="TreeGrafter"/>
</dbReference>
<organism evidence="14 15">
    <name type="scientific">Phascolomyces articulosus</name>
    <dbReference type="NCBI Taxonomy" id="60185"/>
    <lineage>
        <taxon>Eukaryota</taxon>
        <taxon>Fungi</taxon>
        <taxon>Fungi incertae sedis</taxon>
        <taxon>Mucoromycota</taxon>
        <taxon>Mucoromycotina</taxon>
        <taxon>Mucoromycetes</taxon>
        <taxon>Mucorales</taxon>
        <taxon>Lichtheimiaceae</taxon>
        <taxon>Phascolomyces</taxon>
    </lineage>
</organism>
<reference evidence="14" key="2">
    <citation type="submission" date="2023-02" db="EMBL/GenBank/DDBJ databases">
        <authorList>
            <consortium name="DOE Joint Genome Institute"/>
            <person name="Mondo S.J."/>
            <person name="Chang Y."/>
            <person name="Wang Y."/>
            <person name="Ahrendt S."/>
            <person name="Andreopoulos W."/>
            <person name="Barry K."/>
            <person name="Beard J."/>
            <person name="Benny G.L."/>
            <person name="Blankenship S."/>
            <person name="Bonito G."/>
            <person name="Cuomo C."/>
            <person name="Desiro A."/>
            <person name="Gervers K.A."/>
            <person name="Hundley H."/>
            <person name="Kuo A."/>
            <person name="LaButti K."/>
            <person name="Lang B.F."/>
            <person name="Lipzen A."/>
            <person name="O'Donnell K."/>
            <person name="Pangilinan J."/>
            <person name="Reynolds N."/>
            <person name="Sandor L."/>
            <person name="Smith M.W."/>
            <person name="Tsang A."/>
            <person name="Grigoriev I.V."/>
            <person name="Stajich J.E."/>
            <person name="Spatafora J.W."/>
        </authorList>
    </citation>
    <scope>NUCLEOTIDE SEQUENCE</scope>
    <source>
        <strain evidence="14">RSA 2281</strain>
    </source>
</reference>
<accession>A0AAD5K3I8</accession>
<dbReference type="GO" id="GO:0005778">
    <property type="term" value="C:peroxisomal membrane"/>
    <property type="evidence" value="ECO:0007669"/>
    <property type="project" value="UniProtKB-SubCell"/>
</dbReference>
<feature type="domain" description="Peroxisome membrane anchor protein Pex14p N-terminal" evidence="13">
    <location>
        <begin position="29"/>
        <end position="73"/>
    </location>
</feature>
<dbReference type="Gene3D" id="1.10.10.10">
    <property type="entry name" value="Winged helix-like DNA-binding domain superfamily/Winged helix DNA-binding domain"/>
    <property type="match status" value="1"/>
</dbReference>
<evidence type="ECO:0000256" key="7">
    <source>
        <dbReference type="ARBA" id="ARBA00029502"/>
    </source>
</evidence>
<keyword evidence="4" id="KW-0811">Translocation</keyword>
<protein>
    <recommendedName>
        <fullName evidence="7 10">Peroxisomal membrane protein PEX14</fullName>
    </recommendedName>
    <alternativeName>
        <fullName evidence="8 10">Peroxin-14</fullName>
    </alternativeName>
</protein>
<feature type="region of interest" description="Disordered" evidence="11">
    <location>
        <begin position="1"/>
        <end position="30"/>
    </location>
</feature>